<comment type="caution">
    <text evidence="2">The sequence shown here is derived from an EMBL/GenBank/DDBJ whole genome shotgun (WGS) entry which is preliminary data.</text>
</comment>
<feature type="region of interest" description="Disordered" evidence="1">
    <location>
        <begin position="84"/>
        <end position="132"/>
    </location>
</feature>
<sequence>MRRIRDHSALPRKQIDTTARQLVLDNVTEGSGGVVTFLVVRMLVHRVSGVSDTKLAKGHAHQERSARTGVARGGQIAKTVDRVSAGAPRATDMTPGRTGATAPKRTPGAGMIKRGAPRHGTGATGIGGGAATLGTTGQVTARAIAVSSMPAATMHHMRVTVIAALA</sequence>
<evidence type="ECO:0000256" key="1">
    <source>
        <dbReference type="SAM" id="MobiDB-lite"/>
    </source>
</evidence>
<protein>
    <submittedName>
        <fullName evidence="2">Uncharacterized protein</fullName>
    </submittedName>
</protein>
<feature type="compositionally biased region" description="Gly residues" evidence="1">
    <location>
        <begin position="122"/>
        <end position="131"/>
    </location>
</feature>
<reference evidence="2 3" key="1">
    <citation type="submission" date="2024-06" db="EMBL/GenBank/DDBJ databases">
        <title>Novosphingobium rhizovicinus M1R2S20.</title>
        <authorList>
            <person name="Sun J.-Q."/>
        </authorList>
    </citation>
    <scope>NUCLEOTIDE SEQUENCE [LARGE SCALE GENOMIC DNA]</scope>
    <source>
        <strain evidence="2 3">M1R2S20</strain>
    </source>
</reference>
<evidence type="ECO:0000313" key="3">
    <source>
        <dbReference type="Proteomes" id="UP001556118"/>
    </source>
</evidence>
<proteinExistence type="predicted"/>
<gene>
    <name evidence="2" type="ORF">ABUH87_11915</name>
</gene>
<name>A0ABV3REB2_9SPHN</name>
<dbReference type="Proteomes" id="UP001556118">
    <property type="component" value="Unassembled WGS sequence"/>
</dbReference>
<keyword evidence="3" id="KW-1185">Reference proteome</keyword>
<accession>A0ABV3REB2</accession>
<organism evidence="2 3">
    <name type="scientific">Novosphingobium rhizovicinum</name>
    <dbReference type="NCBI Taxonomy" id="3228928"/>
    <lineage>
        <taxon>Bacteria</taxon>
        <taxon>Pseudomonadati</taxon>
        <taxon>Pseudomonadota</taxon>
        <taxon>Alphaproteobacteria</taxon>
        <taxon>Sphingomonadales</taxon>
        <taxon>Sphingomonadaceae</taxon>
        <taxon>Novosphingobium</taxon>
    </lineage>
</organism>
<dbReference type="EMBL" id="JBFNXR010000048">
    <property type="protein sequence ID" value="MEW9855845.1"/>
    <property type="molecule type" value="Genomic_DNA"/>
</dbReference>
<evidence type="ECO:0000313" key="2">
    <source>
        <dbReference type="EMBL" id="MEW9855845.1"/>
    </source>
</evidence>
<dbReference type="RefSeq" id="WP_367774197.1">
    <property type="nucleotide sequence ID" value="NZ_JBFNXR010000048.1"/>
</dbReference>